<dbReference type="GO" id="GO:1901135">
    <property type="term" value="P:carbohydrate derivative metabolic process"/>
    <property type="evidence" value="ECO:0007669"/>
    <property type="project" value="InterPro"/>
</dbReference>
<dbReference type="InterPro" id="IPR035472">
    <property type="entry name" value="RpiR-like_SIS"/>
</dbReference>
<dbReference type="InterPro" id="IPR050099">
    <property type="entry name" value="SIS_GmhA/DiaA_subfam"/>
</dbReference>
<dbReference type="GO" id="GO:0097367">
    <property type="term" value="F:carbohydrate derivative binding"/>
    <property type="evidence" value="ECO:0007669"/>
    <property type="project" value="InterPro"/>
</dbReference>
<evidence type="ECO:0000259" key="1">
    <source>
        <dbReference type="PROSITE" id="PS51464"/>
    </source>
</evidence>
<accession>A0A347ZR65</accession>
<dbReference type="InterPro" id="IPR046348">
    <property type="entry name" value="SIS_dom_sf"/>
</dbReference>
<dbReference type="PANTHER" id="PTHR30390:SF7">
    <property type="entry name" value="PHOSPHOHEPTOSE ISOMERASE"/>
    <property type="match status" value="1"/>
</dbReference>
<dbReference type="CDD" id="cd05013">
    <property type="entry name" value="SIS_RpiR"/>
    <property type="match status" value="1"/>
</dbReference>
<dbReference type="OrthoDB" id="9805185at2"/>
<gene>
    <name evidence="2" type="ORF">DFR64_1542</name>
</gene>
<dbReference type="PANTHER" id="PTHR30390">
    <property type="entry name" value="SEDOHEPTULOSE 7-PHOSPHATE ISOMERASE / DNAA INITIATOR-ASSOCIATING FACTOR FOR REPLICATION INITIATION"/>
    <property type="match status" value="1"/>
</dbReference>
<sequence length="248" mass="27312">MEEKGYIKYFDGIEALQKKIRATQGPNIEKAASIVAEALMNDGLLHVYGAGHSACITEEIFFRAGTVAGINQILDLSLAGAVNAWKSAYMERLEGIGEILYQQSHASPQDVFLVISNSGRNAAPIEMAREAQKHGHKVIVETCSEFSKAQSSRHSSGKRLLDYADVILDNQGVFGDCIVEMDGFSMPMGPASGVLGSFLVHAMLVQVVFTMRDMGVEKPPVFMHGNLDGGMEFNQQLLEKYWPRIRNW</sequence>
<proteinExistence type="predicted"/>
<dbReference type="InterPro" id="IPR001347">
    <property type="entry name" value="SIS_dom"/>
</dbReference>
<dbReference type="Proteomes" id="UP000256388">
    <property type="component" value="Unassembled WGS sequence"/>
</dbReference>
<comment type="caution">
    <text evidence="2">The sequence shown here is derived from an EMBL/GenBank/DDBJ whole genome shotgun (WGS) entry which is preliminary data.</text>
</comment>
<dbReference type="AlphaFoldDB" id="A0A347ZR65"/>
<feature type="domain" description="SIS" evidence="1">
    <location>
        <begin position="35"/>
        <end position="219"/>
    </location>
</feature>
<dbReference type="RefSeq" id="WP_116224770.1">
    <property type="nucleotide sequence ID" value="NZ_AP018437.1"/>
</dbReference>
<name>A0A347ZR65_9CHLR</name>
<dbReference type="Gene3D" id="3.40.50.10490">
    <property type="entry name" value="Glucose-6-phosphate isomerase like protein, domain 1"/>
    <property type="match status" value="1"/>
</dbReference>
<dbReference type="SUPFAM" id="SSF53697">
    <property type="entry name" value="SIS domain"/>
    <property type="match status" value="1"/>
</dbReference>
<evidence type="ECO:0000313" key="3">
    <source>
        <dbReference type="Proteomes" id="UP000256388"/>
    </source>
</evidence>
<keyword evidence="3" id="KW-1185">Reference proteome</keyword>
<evidence type="ECO:0000313" key="2">
    <source>
        <dbReference type="EMBL" id="REG11650.1"/>
    </source>
</evidence>
<organism evidence="2 3">
    <name type="scientific">Pelolinea submarina</name>
    <dbReference type="NCBI Taxonomy" id="913107"/>
    <lineage>
        <taxon>Bacteria</taxon>
        <taxon>Bacillati</taxon>
        <taxon>Chloroflexota</taxon>
        <taxon>Anaerolineae</taxon>
        <taxon>Anaerolineales</taxon>
        <taxon>Anaerolineaceae</taxon>
        <taxon>Pelolinea</taxon>
    </lineage>
</organism>
<dbReference type="EMBL" id="QUMS01000001">
    <property type="protein sequence ID" value="REG11650.1"/>
    <property type="molecule type" value="Genomic_DNA"/>
</dbReference>
<reference evidence="2 3" key="1">
    <citation type="submission" date="2018-08" db="EMBL/GenBank/DDBJ databases">
        <title>Genomic Encyclopedia of Type Strains, Phase IV (KMG-IV): sequencing the most valuable type-strain genomes for metagenomic binning, comparative biology and taxonomic classification.</title>
        <authorList>
            <person name="Goeker M."/>
        </authorList>
    </citation>
    <scope>NUCLEOTIDE SEQUENCE [LARGE SCALE GENOMIC DNA]</scope>
    <source>
        <strain evidence="2 3">DSM 23923</strain>
    </source>
</reference>
<dbReference type="PROSITE" id="PS51464">
    <property type="entry name" value="SIS"/>
    <property type="match status" value="1"/>
</dbReference>
<dbReference type="Pfam" id="PF13580">
    <property type="entry name" value="SIS_2"/>
    <property type="match status" value="1"/>
</dbReference>
<dbReference type="NCBIfam" id="NF002805">
    <property type="entry name" value="PRK02947.1"/>
    <property type="match status" value="1"/>
</dbReference>
<protein>
    <submittedName>
        <fullName evidence="2">Putative phosphosugar-binding protein</fullName>
    </submittedName>
</protein>